<dbReference type="Pfam" id="PF13538">
    <property type="entry name" value="UvrD_C_2"/>
    <property type="match status" value="1"/>
</dbReference>
<reference evidence="2 3" key="1">
    <citation type="submission" date="2019-11" db="EMBL/GenBank/DDBJ databases">
        <title>Using colonization assays and comparative genomics to discover symbiosis behaviors and factors in Vibrio fischeri.</title>
        <authorList>
            <person name="Bongrand C."/>
            <person name="Moriano-Gutierrez S."/>
            <person name="Arevalo P."/>
            <person name="Mcfall-Ngai M."/>
            <person name="Visick K."/>
            <person name="Polz M.F."/>
            <person name="Ruby E.G."/>
        </authorList>
    </citation>
    <scope>NUCLEOTIDE SEQUENCE [LARGE SCALE GENOMIC DNA]</scope>
    <source>
        <strain evidence="3">emors.4.1</strain>
    </source>
</reference>
<dbReference type="SUPFAM" id="SSF52540">
    <property type="entry name" value="P-loop containing nucleoside triphosphate hydrolases"/>
    <property type="match status" value="1"/>
</dbReference>
<dbReference type="RefSeq" id="WP_155656310.1">
    <property type="nucleotide sequence ID" value="NZ_WOBN01000024.1"/>
</dbReference>
<dbReference type="PANTHER" id="PTHR11070:SF45">
    <property type="entry name" value="DNA 3'-5' HELICASE"/>
    <property type="match status" value="1"/>
</dbReference>
<accession>A0A844P674</accession>
<dbReference type="GO" id="GO:0000725">
    <property type="term" value="P:recombinational repair"/>
    <property type="evidence" value="ECO:0007669"/>
    <property type="project" value="TreeGrafter"/>
</dbReference>
<evidence type="ECO:0000313" key="2">
    <source>
        <dbReference type="EMBL" id="MUK50616.1"/>
    </source>
</evidence>
<dbReference type="GO" id="GO:0005829">
    <property type="term" value="C:cytosol"/>
    <property type="evidence" value="ECO:0007669"/>
    <property type="project" value="TreeGrafter"/>
</dbReference>
<dbReference type="Proteomes" id="UP000448038">
    <property type="component" value="Unassembled WGS sequence"/>
</dbReference>
<sequence length="904" mass="102068">MTDKNYDLTVTLENLSKDALSTFEEIASKVNHLQPMDDASLTAGHHDIFASTNSFTGGNAHELYNNIREDGFNALQRLKSEPVISKVVFEDDDGEHHIRYIARVSVAGVSISSNNLMSKRHPLSSLASMPVGESKVIEFLGKEQDLTVIETTSFLPKFNGEWDSLLSIYKHEQFGTKEIRSLRALFEKQDDVDEFDALFDEENNLDVNIEDGISHKILTAMGLRDQPILDKFQDEIFRQPLKTQRIILGPPGTGKTTTLIQRLGQKRDVEYLDEREKQIAIKDFSGFSHEDSWVMFTPTELLKHYVKEAILKEGIPAPEDKIKTWESHRKYIARNVFNLLQIGVDTGKFILKSNISCLKPEVQHDPIEWFEQIKLAHNTRLHGQLLDGVKLLESTKNQSTTAIVDQLTKVVKKATSNNLVPLYEKLLPLESEIKKLLEQEKENVDKNVRETLRPIYQKDKTILGKLADFLNELSADSELEDSDDFDNDTSDSMNTIKHNNKSASNEYIQTIKALARQTYLKRNLGKSSRAYAIVQWLGKDVPDKELLIDIGRLVTFQNGLRRFIAAHKRYILDIPSSYKIFRKESNKNKLYYQGEPEVTKYISGDELDAVLLLTLENTHGLLSSKAIRLQLDNSSFSYLYQYAGALKNQVLVDEATDFSIIQLACMHRLCHPDTQSFFACGDFNQRIAKTGVDSVAKLEWFIDKSKIQRINAVYRQSCKLNTFAKELLEITGGDIDSLGIIPHDINHDGVAPVLAEKTSISNAGPWLSERIKEINSAVNVTHSGLTIVPTIAVLVRNESQVESIANELNILLEDINLSVEACKGGKSLGDSSGVRVFAVEHIKGLEFEAVFFIDIDSLAKNSPELYEKYLYVGVTRAATYLGMTCSEQLPEKLEPLRALMVDQF</sequence>
<comment type="caution">
    <text evidence="2">The sequence shown here is derived from an EMBL/GenBank/DDBJ whole genome shotgun (WGS) entry which is preliminary data.</text>
</comment>
<dbReference type="InterPro" id="IPR027417">
    <property type="entry name" value="P-loop_NTPase"/>
</dbReference>
<feature type="domain" description="UvrD-like helicase C-terminal" evidence="1">
    <location>
        <begin position="834"/>
        <end position="883"/>
    </location>
</feature>
<dbReference type="EMBL" id="WOBN01000024">
    <property type="protein sequence ID" value="MUK50616.1"/>
    <property type="molecule type" value="Genomic_DNA"/>
</dbReference>
<evidence type="ECO:0000259" key="1">
    <source>
        <dbReference type="Pfam" id="PF13538"/>
    </source>
</evidence>
<organism evidence="2 3">
    <name type="scientific">Aliivibrio fischeri</name>
    <name type="common">Vibrio fischeri</name>
    <dbReference type="NCBI Taxonomy" id="668"/>
    <lineage>
        <taxon>Bacteria</taxon>
        <taxon>Pseudomonadati</taxon>
        <taxon>Pseudomonadota</taxon>
        <taxon>Gammaproteobacteria</taxon>
        <taxon>Vibrionales</taxon>
        <taxon>Vibrionaceae</taxon>
        <taxon>Aliivibrio</taxon>
    </lineage>
</organism>
<protein>
    <recommendedName>
        <fullName evidence="1">UvrD-like helicase C-terminal domain-containing protein</fullName>
    </recommendedName>
</protein>
<dbReference type="InterPro" id="IPR000212">
    <property type="entry name" value="DNA_helicase_UvrD/REP"/>
</dbReference>
<dbReference type="GO" id="GO:0043138">
    <property type="term" value="F:3'-5' DNA helicase activity"/>
    <property type="evidence" value="ECO:0007669"/>
    <property type="project" value="TreeGrafter"/>
</dbReference>
<dbReference type="Gene3D" id="3.40.50.300">
    <property type="entry name" value="P-loop containing nucleotide triphosphate hydrolases"/>
    <property type="match status" value="2"/>
</dbReference>
<dbReference type="GO" id="GO:0005524">
    <property type="term" value="F:ATP binding"/>
    <property type="evidence" value="ECO:0007669"/>
    <property type="project" value="InterPro"/>
</dbReference>
<dbReference type="AlphaFoldDB" id="A0A844P674"/>
<dbReference type="PANTHER" id="PTHR11070">
    <property type="entry name" value="UVRD / RECB / PCRA DNA HELICASE FAMILY MEMBER"/>
    <property type="match status" value="1"/>
</dbReference>
<dbReference type="InterPro" id="IPR027785">
    <property type="entry name" value="UvrD-like_helicase_C"/>
</dbReference>
<evidence type="ECO:0000313" key="3">
    <source>
        <dbReference type="Proteomes" id="UP000448038"/>
    </source>
</evidence>
<gene>
    <name evidence="2" type="ORF">GNP88_15815</name>
</gene>
<proteinExistence type="predicted"/>
<name>A0A844P674_ALIFS</name>
<dbReference type="GO" id="GO:0003677">
    <property type="term" value="F:DNA binding"/>
    <property type="evidence" value="ECO:0007669"/>
    <property type="project" value="InterPro"/>
</dbReference>